<protein>
    <recommendedName>
        <fullName evidence="4">Tetratricopeptide repeat protein</fullName>
    </recommendedName>
</protein>
<dbReference type="InterPro" id="IPR019734">
    <property type="entry name" value="TPR_rpt"/>
</dbReference>
<dbReference type="PANTHER" id="PTHR16056:SF2">
    <property type="entry name" value="TESTIS-EXPRESSED PROTEIN 10"/>
    <property type="match status" value="1"/>
</dbReference>
<keyword evidence="3" id="KW-1185">Reference proteome</keyword>
<dbReference type="EnsemblMetazoa" id="XM_021056389.2">
    <property type="protein sequence ID" value="XP_020912048.1"/>
    <property type="gene ID" value="LOC110249807"/>
</dbReference>
<dbReference type="OMA" id="HKYYAIF"/>
<evidence type="ECO:0000256" key="1">
    <source>
        <dbReference type="PROSITE-ProRule" id="PRU00339"/>
    </source>
</evidence>
<dbReference type="GeneID" id="110249807"/>
<evidence type="ECO:0000313" key="3">
    <source>
        <dbReference type="Proteomes" id="UP000887567"/>
    </source>
</evidence>
<dbReference type="GO" id="GO:0071339">
    <property type="term" value="C:MLL1 complex"/>
    <property type="evidence" value="ECO:0007669"/>
    <property type="project" value="TreeGrafter"/>
</dbReference>
<reference evidence="2" key="1">
    <citation type="submission" date="2022-11" db="UniProtKB">
        <authorList>
            <consortium name="EnsemblMetazoa"/>
        </authorList>
    </citation>
    <scope>IDENTIFICATION</scope>
</reference>
<evidence type="ECO:0008006" key="4">
    <source>
        <dbReference type="Google" id="ProtNLM"/>
    </source>
</evidence>
<accession>A0A913XZ51</accession>
<organism evidence="2 3">
    <name type="scientific">Exaiptasia diaphana</name>
    <name type="common">Tropical sea anemone</name>
    <name type="synonym">Aiptasia pulchella</name>
    <dbReference type="NCBI Taxonomy" id="2652724"/>
    <lineage>
        <taxon>Eukaryota</taxon>
        <taxon>Metazoa</taxon>
        <taxon>Cnidaria</taxon>
        <taxon>Anthozoa</taxon>
        <taxon>Hexacorallia</taxon>
        <taxon>Actiniaria</taxon>
        <taxon>Aiptasiidae</taxon>
        <taxon>Exaiptasia</taxon>
    </lineage>
</organism>
<dbReference type="Proteomes" id="UP000887567">
    <property type="component" value="Unplaced"/>
</dbReference>
<dbReference type="AlphaFoldDB" id="A0A913XZ51"/>
<name>A0A913XZ51_EXADI</name>
<proteinExistence type="predicted"/>
<dbReference type="InterPro" id="IPR049039">
    <property type="entry name" value="RMD1-3_a_helical_rpt"/>
</dbReference>
<sequence length="259" mass="29674">MKPLYIACRLNVKGSVTVIRSPWISCLRRQGYHPIMSVEEADGLYDKIPTVQEMEDFIDKHQDTKDADLIWRLARFAAILIKTHPDLAKRKSYSVKIKELGEKGLELNPESAGCNKFYSIGLMEGPGGQSDKAKNIHIVKKHFQKAAEIDPQDPYAQYLLGVWHFRVADMPWLLKKIVNAVLSNPPNATYDEAFHFFKQADELKPNGSLRNSMMYGKTCLRLKDYGKAKEYLQKAVDFEPKRPEDEEFLKEAKDLLKGL</sequence>
<evidence type="ECO:0000313" key="2">
    <source>
        <dbReference type="EnsemblMetazoa" id="XP_020912048.1"/>
    </source>
</evidence>
<dbReference type="InterPro" id="IPR011990">
    <property type="entry name" value="TPR-like_helical_dom_sf"/>
</dbReference>
<dbReference type="KEGG" id="epa:110249807"/>
<dbReference type="PANTHER" id="PTHR16056">
    <property type="entry name" value="REGULATOR OF MICROTUBULE DYNAMICS PROTEIN"/>
    <property type="match status" value="1"/>
</dbReference>
<dbReference type="SUPFAM" id="SSF81901">
    <property type="entry name" value="HCP-like"/>
    <property type="match status" value="1"/>
</dbReference>
<dbReference type="OrthoDB" id="69711at2759"/>
<dbReference type="RefSeq" id="XP_020912048.1">
    <property type="nucleotide sequence ID" value="XM_021056389.2"/>
</dbReference>
<feature type="repeat" description="TPR" evidence="1">
    <location>
        <begin position="209"/>
        <end position="242"/>
    </location>
</feature>
<dbReference type="PROSITE" id="PS50005">
    <property type="entry name" value="TPR"/>
    <property type="match status" value="1"/>
</dbReference>
<dbReference type="Gene3D" id="1.25.40.10">
    <property type="entry name" value="Tetratricopeptide repeat domain"/>
    <property type="match status" value="1"/>
</dbReference>
<dbReference type="Pfam" id="PF21033">
    <property type="entry name" value="RMD1-3"/>
    <property type="match status" value="1"/>
</dbReference>
<keyword evidence="1" id="KW-0802">TPR repeat</keyword>